<evidence type="ECO:0000313" key="2">
    <source>
        <dbReference type="EMBL" id="KAG2210122.1"/>
    </source>
</evidence>
<gene>
    <name evidence="2" type="ORF">INT45_002899</name>
</gene>
<dbReference type="AlphaFoldDB" id="A0A8H7RFN0"/>
<comment type="caution">
    <text evidence="2">The sequence shown here is derived from an EMBL/GenBank/DDBJ whole genome shotgun (WGS) entry which is preliminary data.</text>
</comment>
<feature type="compositionally biased region" description="Polar residues" evidence="1">
    <location>
        <begin position="305"/>
        <end position="318"/>
    </location>
</feature>
<evidence type="ECO:0000256" key="1">
    <source>
        <dbReference type="SAM" id="MobiDB-lite"/>
    </source>
</evidence>
<dbReference type="Proteomes" id="UP000646827">
    <property type="component" value="Unassembled WGS sequence"/>
</dbReference>
<evidence type="ECO:0000313" key="3">
    <source>
        <dbReference type="Proteomes" id="UP000646827"/>
    </source>
</evidence>
<name>A0A8H7RFN0_9FUNG</name>
<proteinExistence type="predicted"/>
<feature type="compositionally biased region" description="Low complexity" evidence="1">
    <location>
        <begin position="326"/>
        <end position="342"/>
    </location>
</feature>
<dbReference type="OrthoDB" id="2271129at2759"/>
<sequence>MHVLHQLGCSPAGFPRHLSVQLYKQFIRPKFKYGLAIARFRQIDAKRLDRAQDNCLLPTMSERIVTLGAKFLNRLSYLPDDALITMLKPFFTNKRFHQLPKLQQNKLWLSLPEPCDSLPSGALKKAISDMRQQHHLQNCNAFKGNILISACRLQIGVDPILWLPMTARERSRLICWRIGWLPGKPQGCSHCSNTRISRHHLIDCLDVTSVLSVDLSCKPNPIDFLLNRLPHCQPSSRSIIADPHPTVIYWSKHWLVLAHLMLDLDSIYHPEEDFTTSKNDPELGQQFLQWLDNRIPPSPPPPLPDSNTISAIPNSNDSNFHHFDDLNNSDSNIPSNSPNADSLITLASG</sequence>
<dbReference type="EMBL" id="JAEPRB010000941">
    <property type="protein sequence ID" value="KAG2210122.1"/>
    <property type="molecule type" value="Genomic_DNA"/>
</dbReference>
<organism evidence="2 3">
    <name type="scientific">Circinella minor</name>
    <dbReference type="NCBI Taxonomy" id="1195481"/>
    <lineage>
        <taxon>Eukaryota</taxon>
        <taxon>Fungi</taxon>
        <taxon>Fungi incertae sedis</taxon>
        <taxon>Mucoromycota</taxon>
        <taxon>Mucoromycotina</taxon>
        <taxon>Mucoromycetes</taxon>
        <taxon>Mucorales</taxon>
        <taxon>Lichtheimiaceae</taxon>
        <taxon>Circinella</taxon>
    </lineage>
</organism>
<keyword evidence="3" id="KW-1185">Reference proteome</keyword>
<feature type="region of interest" description="Disordered" evidence="1">
    <location>
        <begin position="294"/>
        <end position="349"/>
    </location>
</feature>
<reference evidence="2 3" key="1">
    <citation type="submission" date="2020-12" db="EMBL/GenBank/DDBJ databases">
        <title>Metabolic potential, ecology and presence of endohyphal bacteria is reflected in genomic diversity of Mucoromycotina.</title>
        <authorList>
            <person name="Muszewska A."/>
            <person name="Okrasinska A."/>
            <person name="Steczkiewicz K."/>
            <person name="Drgas O."/>
            <person name="Orlowska M."/>
            <person name="Perlinska-Lenart U."/>
            <person name="Aleksandrzak-Piekarczyk T."/>
            <person name="Szatraj K."/>
            <person name="Zielenkiewicz U."/>
            <person name="Pilsyk S."/>
            <person name="Malc E."/>
            <person name="Mieczkowski P."/>
            <person name="Kruszewska J.S."/>
            <person name="Biernat P."/>
            <person name="Pawlowska J."/>
        </authorList>
    </citation>
    <scope>NUCLEOTIDE SEQUENCE [LARGE SCALE GENOMIC DNA]</scope>
    <source>
        <strain evidence="2 3">CBS 142.35</strain>
    </source>
</reference>
<accession>A0A8H7RFN0</accession>
<protein>
    <submittedName>
        <fullName evidence="2">Uncharacterized protein</fullName>
    </submittedName>
</protein>